<accession>A0A6G1QLI6</accession>
<feature type="compositionally biased region" description="Basic and acidic residues" evidence="3">
    <location>
        <begin position="542"/>
        <end position="551"/>
    </location>
</feature>
<feature type="region of interest" description="Disordered" evidence="3">
    <location>
        <begin position="647"/>
        <end position="803"/>
    </location>
</feature>
<feature type="compositionally biased region" description="Basic residues" evidence="3">
    <location>
        <begin position="790"/>
        <end position="803"/>
    </location>
</feature>
<keyword evidence="5" id="KW-1185">Reference proteome</keyword>
<protein>
    <submittedName>
        <fullName evidence="4">Beta-taxilin Muscle-derived protein 77</fullName>
    </submittedName>
</protein>
<feature type="compositionally biased region" description="Polar residues" evidence="3">
    <location>
        <begin position="566"/>
        <end position="575"/>
    </location>
</feature>
<evidence type="ECO:0000256" key="2">
    <source>
        <dbReference type="SAM" id="Coils"/>
    </source>
</evidence>
<feature type="compositionally biased region" description="Polar residues" evidence="3">
    <location>
        <begin position="778"/>
        <end position="787"/>
    </location>
</feature>
<dbReference type="AlphaFoldDB" id="A0A6G1QLI6"/>
<dbReference type="EMBL" id="CM015729">
    <property type="protein sequence ID" value="KAF3703229.1"/>
    <property type="molecule type" value="Genomic_DNA"/>
</dbReference>
<name>A0A6G1QLI6_CHAAH</name>
<evidence type="ECO:0000313" key="4">
    <source>
        <dbReference type="EMBL" id="KAF3703229.1"/>
    </source>
</evidence>
<reference evidence="5" key="2">
    <citation type="submission" date="2019-02" db="EMBL/GenBank/DDBJ databases">
        <title>Opniocepnalus argus Var Kimnra genome.</title>
        <authorList>
            <person name="Zhou C."/>
            <person name="Xiao S."/>
        </authorList>
    </citation>
    <scope>NUCLEOTIDE SEQUENCE [LARGE SCALE GENOMIC DNA]</scope>
</reference>
<dbReference type="PANTHER" id="PTHR16127">
    <property type="entry name" value="TAXILIN"/>
    <property type="match status" value="1"/>
</dbReference>
<evidence type="ECO:0000313" key="5">
    <source>
        <dbReference type="Proteomes" id="UP000503349"/>
    </source>
</evidence>
<evidence type="ECO:0000256" key="1">
    <source>
        <dbReference type="ARBA" id="ARBA00009550"/>
    </source>
</evidence>
<feature type="coiled-coil region" evidence="2">
    <location>
        <begin position="170"/>
        <end position="293"/>
    </location>
</feature>
<feature type="coiled-coil region" evidence="2">
    <location>
        <begin position="340"/>
        <end position="367"/>
    </location>
</feature>
<dbReference type="GO" id="GO:0019905">
    <property type="term" value="F:syntaxin binding"/>
    <property type="evidence" value="ECO:0007669"/>
    <property type="project" value="InterPro"/>
</dbReference>
<dbReference type="Pfam" id="PF09728">
    <property type="entry name" value="Taxilin"/>
    <property type="match status" value="1"/>
</dbReference>
<feature type="region of interest" description="Disordered" evidence="3">
    <location>
        <begin position="538"/>
        <end position="609"/>
    </location>
</feature>
<keyword evidence="2" id="KW-0175">Coiled coil</keyword>
<evidence type="ECO:0000256" key="3">
    <source>
        <dbReference type="SAM" id="MobiDB-lite"/>
    </source>
</evidence>
<organism evidence="4 5">
    <name type="scientific">Channa argus</name>
    <name type="common">Northern snakehead</name>
    <name type="synonym">Ophicephalus argus</name>
    <dbReference type="NCBI Taxonomy" id="215402"/>
    <lineage>
        <taxon>Eukaryota</taxon>
        <taxon>Metazoa</taxon>
        <taxon>Chordata</taxon>
        <taxon>Craniata</taxon>
        <taxon>Vertebrata</taxon>
        <taxon>Euteleostomi</taxon>
        <taxon>Actinopterygii</taxon>
        <taxon>Neopterygii</taxon>
        <taxon>Teleostei</taxon>
        <taxon>Neoteleostei</taxon>
        <taxon>Acanthomorphata</taxon>
        <taxon>Anabantaria</taxon>
        <taxon>Anabantiformes</taxon>
        <taxon>Channoidei</taxon>
        <taxon>Channidae</taxon>
        <taxon>Channa</taxon>
    </lineage>
</organism>
<proteinExistence type="inferred from homology"/>
<reference evidence="4 5" key="1">
    <citation type="submission" date="2019-02" db="EMBL/GenBank/DDBJ databases">
        <title>Opniocepnalus argus genome.</title>
        <authorList>
            <person name="Zhou C."/>
            <person name="Xiao S."/>
        </authorList>
    </citation>
    <scope>NUCLEOTIDE SEQUENCE [LARGE SCALE GENOMIC DNA]</scope>
    <source>
        <strain evidence="4">OARG1902GOOAL</strain>
        <tissue evidence="4">Muscle</tissue>
    </source>
</reference>
<comment type="similarity">
    <text evidence="1">Belongs to the taxilin family.</text>
</comment>
<feature type="compositionally biased region" description="Low complexity" evidence="3">
    <location>
        <begin position="691"/>
        <end position="712"/>
    </location>
</feature>
<feature type="compositionally biased region" description="Basic and acidic residues" evidence="3">
    <location>
        <begin position="676"/>
        <end position="690"/>
    </location>
</feature>
<feature type="compositionally biased region" description="Basic and acidic residues" evidence="3">
    <location>
        <begin position="713"/>
        <end position="752"/>
    </location>
</feature>
<gene>
    <name evidence="4" type="ORF">EXN66_Car018917</name>
</gene>
<sequence length="803" mass="90908">METSMKAANVLVPPEADMVPPPSSSSSSPPDADSTQSGAAAAPCGDSSDFFSPMEEFSRRLEDIVTAHGSASSLLDRQDVMEVELEKMQGQAKEDITVATATEVSLIKQSLNNGSSPEEKLEDVVSKYAQLAVLRSCDEKKLCVLQQRLSVLLEERQQLQAERRSSTVARSKLEALCRDLQGHYKVLREETLQRCREDEEKRKEMNSHFQQMLTEIQAQIEQHSARNDKLCHENTNLTDKLESLMKQCELREQSLEKINRHHDLEHKLTEAKLEQANALLAEAEEKHKREKEYLLREAIDKTKKCFAMKEQELAMKKKLTLYGQKFDEFQETLAKSNEIYVRFKKEMENMSDKMKKLEKESSLWKTRFENCNKALIDMIEERTEKSKEYDLFVLKIQRLEKLCHALQDERKVLYNKIKEVRCANSNLPAKVFGSSKLSDDSDDKSALLTPLELQELQETDPALTEDMARLREEQAKLQEFAVSLLTPVSDNENDNNNDVDLEEDPVSAAFNQFKTKSQVKKEAISVAEEQVVGVKLEAAEPDFSKPDKAEEVQSPDQSKPQKSSDTTTTDPQPEVQTPIEDKEVQHVQTNEEIQQQQNPTEQVKTSEVKDIQIHPLSDLKLQEVVAVGEQVVQTQVEDKEVQQVQINEEIQQQQNPAEPAQTPEVEEVQINSLTDPKSDKAVGQTKDKEGQQVQTNEEIQQQQKPPEQVPTPETKEVQDLRPSDPKTEAAEAKILEETGEVKPVEPVEEDKTQQQLSESLQVSDKAPTKSEPAAPCENLQNTAASSTKQPPKKKKKKSGKNAN</sequence>
<feature type="compositionally biased region" description="Low complexity" evidence="3">
    <location>
        <begin position="647"/>
        <end position="661"/>
    </location>
</feature>
<feature type="compositionally biased region" description="Low complexity" evidence="3">
    <location>
        <begin position="554"/>
        <end position="565"/>
    </location>
</feature>
<feature type="region of interest" description="Disordered" evidence="3">
    <location>
        <begin position="1"/>
        <end position="49"/>
    </location>
</feature>
<dbReference type="Proteomes" id="UP000503349">
    <property type="component" value="Chromosome 18"/>
</dbReference>
<feature type="compositionally biased region" description="Polar residues" evidence="3">
    <location>
        <begin position="753"/>
        <end position="762"/>
    </location>
</feature>
<dbReference type="PANTHER" id="PTHR16127:SF10">
    <property type="entry name" value="BETA-TAXILIN"/>
    <property type="match status" value="1"/>
</dbReference>
<feature type="compositionally biased region" description="Polar residues" evidence="3">
    <location>
        <begin position="586"/>
        <end position="603"/>
    </location>
</feature>
<dbReference type="InterPro" id="IPR026183">
    <property type="entry name" value="Taxilin_fam"/>
</dbReference>